<dbReference type="EC" id="3.1.4.-" evidence="2"/>
<dbReference type="EMBL" id="BMEL01000004">
    <property type="protein sequence ID" value="GGF29981.1"/>
    <property type="molecule type" value="Genomic_DNA"/>
</dbReference>
<dbReference type="GO" id="GO:0016791">
    <property type="term" value="F:phosphatase activity"/>
    <property type="evidence" value="ECO:0007669"/>
    <property type="project" value="TreeGrafter"/>
</dbReference>
<keyword evidence="5" id="KW-1185">Reference proteome</keyword>
<dbReference type="Pfam" id="PF12850">
    <property type="entry name" value="Metallophos_2"/>
    <property type="match status" value="1"/>
</dbReference>
<dbReference type="InterPro" id="IPR024654">
    <property type="entry name" value="Calcineurin-like_PHP_lpxH"/>
</dbReference>
<evidence type="ECO:0000313" key="5">
    <source>
        <dbReference type="Proteomes" id="UP000660110"/>
    </source>
</evidence>
<organism evidence="4 5">
    <name type="scientific">Halobacillus andaensis</name>
    <dbReference type="NCBI Taxonomy" id="1176239"/>
    <lineage>
        <taxon>Bacteria</taxon>
        <taxon>Bacillati</taxon>
        <taxon>Bacillota</taxon>
        <taxon>Bacilli</taxon>
        <taxon>Bacillales</taxon>
        <taxon>Bacillaceae</taxon>
        <taxon>Halobacillus</taxon>
    </lineage>
</organism>
<dbReference type="PANTHER" id="PTHR42850:SF2">
    <property type="entry name" value="BLL5683 PROTEIN"/>
    <property type="match status" value="1"/>
</dbReference>
<keyword evidence="2" id="KW-0479">Metal-binding</keyword>
<dbReference type="Gene3D" id="3.60.21.10">
    <property type="match status" value="1"/>
</dbReference>
<evidence type="ECO:0000259" key="3">
    <source>
        <dbReference type="Pfam" id="PF12850"/>
    </source>
</evidence>
<dbReference type="NCBIfam" id="TIGR00040">
    <property type="entry name" value="yfcE"/>
    <property type="match status" value="1"/>
</dbReference>
<protein>
    <recommendedName>
        <fullName evidence="2">Phosphoesterase</fullName>
        <ecNumber evidence="2">3.1.4.-</ecNumber>
    </recommendedName>
</protein>
<evidence type="ECO:0000256" key="2">
    <source>
        <dbReference type="RuleBase" id="RU362039"/>
    </source>
</evidence>
<gene>
    <name evidence="4" type="primary">prpA</name>
    <name evidence="4" type="ORF">GCM10010954_31400</name>
</gene>
<dbReference type="GO" id="GO:0005737">
    <property type="term" value="C:cytoplasm"/>
    <property type="evidence" value="ECO:0007669"/>
    <property type="project" value="TreeGrafter"/>
</dbReference>
<dbReference type="PIRSF" id="PIRSF000883">
    <property type="entry name" value="Pesterase_MJ0912"/>
    <property type="match status" value="1"/>
</dbReference>
<dbReference type="InterPro" id="IPR029052">
    <property type="entry name" value="Metallo-depent_PP-like"/>
</dbReference>
<comment type="similarity">
    <text evidence="1 2">Belongs to the metallophosphoesterase superfamily. YfcE family.</text>
</comment>
<dbReference type="AlphaFoldDB" id="A0A917F0C6"/>
<dbReference type="RefSeq" id="WP_188378459.1">
    <property type="nucleotide sequence ID" value="NZ_BMEL01000004.1"/>
</dbReference>
<dbReference type="InterPro" id="IPR011152">
    <property type="entry name" value="Pesterase_MJ0912"/>
</dbReference>
<reference evidence="4" key="2">
    <citation type="submission" date="2020-09" db="EMBL/GenBank/DDBJ databases">
        <authorList>
            <person name="Sun Q."/>
            <person name="Zhou Y."/>
        </authorList>
    </citation>
    <scope>NUCLEOTIDE SEQUENCE</scope>
    <source>
        <strain evidence="4">CGMCC 1.12153</strain>
    </source>
</reference>
<proteinExistence type="inferred from homology"/>
<dbReference type="InterPro" id="IPR000979">
    <property type="entry name" value="Phosphodiesterase_MJ0936/Vps29"/>
</dbReference>
<sequence>MRLAFIADIHGNAHALESVIEDIKERNVDQLFVLGDLSYRGLEPQRSVELVQELDAKVIKGNADAWIVRGVQEGEVPDDVIEDMNEEKDWSCSNMTSDAIRYLDDLEEEINEDFEGVHIHGFHATPEDLFEVVLPTETEETMKERLMVNDIADIYVYGHIHKPYIRHIDGKIIINTGSVGLPFDGLAQPSYAIVDIEDGGVQTSIIRTSYDLEEVVEGVKSSDYPKKDLLTKLLMNASVSN</sequence>
<comment type="cofactor">
    <cofactor evidence="2">
        <name>a divalent metal cation</name>
        <dbReference type="ChEBI" id="CHEBI:60240"/>
    </cofactor>
</comment>
<dbReference type="PANTHER" id="PTHR42850">
    <property type="entry name" value="METALLOPHOSPHOESTERASE"/>
    <property type="match status" value="1"/>
</dbReference>
<name>A0A917F0C6_HALAA</name>
<evidence type="ECO:0000313" key="4">
    <source>
        <dbReference type="EMBL" id="GGF29981.1"/>
    </source>
</evidence>
<dbReference type="InterPro" id="IPR050126">
    <property type="entry name" value="Ap4A_hydrolase"/>
</dbReference>
<reference evidence="4" key="1">
    <citation type="journal article" date="2014" name="Int. J. Syst. Evol. Microbiol.">
        <title>Complete genome sequence of Corynebacterium casei LMG S-19264T (=DSM 44701T), isolated from a smear-ripened cheese.</title>
        <authorList>
            <consortium name="US DOE Joint Genome Institute (JGI-PGF)"/>
            <person name="Walter F."/>
            <person name="Albersmeier A."/>
            <person name="Kalinowski J."/>
            <person name="Ruckert C."/>
        </authorList>
    </citation>
    <scope>NUCLEOTIDE SEQUENCE</scope>
    <source>
        <strain evidence="4">CGMCC 1.12153</strain>
    </source>
</reference>
<dbReference type="Proteomes" id="UP000660110">
    <property type="component" value="Unassembled WGS sequence"/>
</dbReference>
<dbReference type="GO" id="GO:0046872">
    <property type="term" value="F:metal ion binding"/>
    <property type="evidence" value="ECO:0007669"/>
    <property type="project" value="UniProtKB-KW"/>
</dbReference>
<feature type="domain" description="Calcineurin-like phosphoesterase" evidence="3">
    <location>
        <begin position="1"/>
        <end position="198"/>
    </location>
</feature>
<comment type="caution">
    <text evidence="4">The sequence shown here is derived from an EMBL/GenBank/DDBJ whole genome shotgun (WGS) entry which is preliminary data.</text>
</comment>
<dbReference type="SUPFAM" id="SSF56300">
    <property type="entry name" value="Metallo-dependent phosphatases"/>
    <property type="match status" value="1"/>
</dbReference>
<evidence type="ECO:0000256" key="1">
    <source>
        <dbReference type="ARBA" id="ARBA00008950"/>
    </source>
</evidence>
<accession>A0A917F0C6</accession>